<dbReference type="Proteomes" id="UP000788426">
    <property type="component" value="Unassembled WGS sequence"/>
</dbReference>
<gene>
    <name evidence="1" type="ORF">KZO38_00550</name>
</gene>
<accession>A0ABS6Y9K6</accession>
<organism evidence="1 2">
    <name type="scientific">Hoylesella nanceiensis</name>
    <dbReference type="NCBI Taxonomy" id="425941"/>
    <lineage>
        <taxon>Bacteria</taxon>
        <taxon>Pseudomonadati</taxon>
        <taxon>Bacteroidota</taxon>
        <taxon>Bacteroidia</taxon>
        <taxon>Bacteroidales</taxon>
        <taxon>Prevotellaceae</taxon>
        <taxon>Hoylesella</taxon>
    </lineage>
</organism>
<name>A0ABS6Y9K6_9BACT</name>
<protein>
    <recommendedName>
        <fullName evidence="3">Tetratricopeptide repeat protein</fullName>
    </recommendedName>
</protein>
<reference evidence="1 2" key="1">
    <citation type="submission" date="2021-07" db="EMBL/GenBank/DDBJ databases">
        <title>Genomic diversity and antimicrobial resistance of Prevotella spp. isolated from chronic lung disease airways.</title>
        <authorList>
            <person name="Webb K.A."/>
            <person name="Olagoke O.S."/>
            <person name="Baird T."/>
            <person name="Neill J."/>
            <person name="Pham A."/>
            <person name="Wells T.J."/>
            <person name="Ramsay K.A."/>
            <person name="Bell S.C."/>
            <person name="Sarovich D.S."/>
            <person name="Price E.P."/>
        </authorList>
    </citation>
    <scope>NUCLEOTIDE SEQUENCE [LARGE SCALE GENOMIC DNA]</scope>
    <source>
        <strain evidence="1 2">SCHI0011.S.12</strain>
    </source>
</reference>
<sequence length="733" mass="85306">MIQSKTLNEVKHLIIKDKNISKAIALLHQYLSKNECFSQLERVEEIKKEYNLMKEYMLKGYVDQQRNQLYSSLLQRLYVITMNASIDVFKDKNLTPVTKEPSLGEEIFTFEEIEKALTQFVQDVTMLSLELDSNKETKQKQIYSDHYNYLSRLFNAIVVSHQWSESFALSFQSLLLSPTIETSDVQQIVSAITLGAMQVFDINKFKTLVTLYLNAEDEEVKQRALVGFAFTLPSLEDELYPEVKEIVDEVIAKKGAKELYELQLQVFYCKNTDADNEELQKNILPNIMGNEHFSLNSSDIIDLEKDNLKDILGQHSSEQDIEKLEASIDKMKDMQKAGADIYFGGFARMKSFSFFYRLSNWFTPFSFNHPEVASLVDKIGESKFIKELMNNGPFCNSDKYSFALSLSQVITSLPANMKEMFENSGMLPDNMIVGDLNSPSYIRRTYLQDLYRFFRLSTFKNVFFNPFNYSRTEKQSFFFVNSLLLDTNLNAFAPELVRFLMKKKMYNEIPDILSAYENGTDRGLKHLAALYYLQKGSYISAKVYYEMLYTEDTNDLKALQGLAQSELYLEHHKKAIEYYSILLQHAPEKFSYQFNKAIALLNEGELNEGMNILFKLDLEKADNLDIKRAIAWGYLLQKRAEDSIKMYRSLFESNNQMVSDYLNMSYALWANSEVEESVKMFKQYIESLKLEKEEARIKLKKDFANDRIFFKTYLYSDAECNIMLDLIFEESAN</sequence>
<evidence type="ECO:0000313" key="1">
    <source>
        <dbReference type="EMBL" id="MBW4768260.1"/>
    </source>
</evidence>
<keyword evidence="2" id="KW-1185">Reference proteome</keyword>
<evidence type="ECO:0000313" key="2">
    <source>
        <dbReference type="Proteomes" id="UP000788426"/>
    </source>
</evidence>
<dbReference type="RefSeq" id="WP_219478922.1">
    <property type="nucleotide sequence ID" value="NZ_JAHXCT010000001.1"/>
</dbReference>
<dbReference type="EMBL" id="JAHXCT010000001">
    <property type="protein sequence ID" value="MBW4768260.1"/>
    <property type="molecule type" value="Genomic_DNA"/>
</dbReference>
<proteinExistence type="predicted"/>
<evidence type="ECO:0008006" key="3">
    <source>
        <dbReference type="Google" id="ProtNLM"/>
    </source>
</evidence>
<comment type="caution">
    <text evidence="1">The sequence shown here is derived from an EMBL/GenBank/DDBJ whole genome shotgun (WGS) entry which is preliminary data.</text>
</comment>